<gene>
    <name evidence="4" type="ORF">HNR40_006146</name>
</gene>
<dbReference type="Gene3D" id="2.180.10.10">
    <property type="entry name" value="RHS repeat-associated core"/>
    <property type="match status" value="1"/>
</dbReference>
<evidence type="ECO:0000259" key="2">
    <source>
        <dbReference type="Pfam" id="PF20148"/>
    </source>
</evidence>
<evidence type="ECO:0000313" key="4">
    <source>
        <dbReference type="EMBL" id="MBB5080659.1"/>
    </source>
</evidence>
<dbReference type="Pfam" id="PF25023">
    <property type="entry name" value="TEN_YD-shell"/>
    <property type="match status" value="1"/>
</dbReference>
<evidence type="ECO:0000259" key="3">
    <source>
        <dbReference type="Pfam" id="PF25023"/>
    </source>
</evidence>
<keyword evidence="1" id="KW-0677">Repeat</keyword>
<dbReference type="Proteomes" id="UP000568380">
    <property type="component" value="Unassembled WGS sequence"/>
</dbReference>
<dbReference type="InterPro" id="IPR056823">
    <property type="entry name" value="TEN-like_YD-shell"/>
</dbReference>
<dbReference type="InterPro" id="IPR045351">
    <property type="entry name" value="DUF6531"/>
</dbReference>
<organism evidence="4 5">
    <name type="scientific">Nonomuraea endophytica</name>
    <dbReference type="NCBI Taxonomy" id="714136"/>
    <lineage>
        <taxon>Bacteria</taxon>
        <taxon>Bacillati</taxon>
        <taxon>Actinomycetota</taxon>
        <taxon>Actinomycetes</taxon>
        <taxon>Streptosporangiales</taxon>
        <taxon>Streptosporangiaceae</taxon>
        <taxon>Nonomuraea</taxon>
    </lineage>
</organism>
<evidence type="ECO:0000313" key="5">
    <source>
        <dbReference type="Proteomes" id="UP000568380"/>
    </source>
</evidence>
<dbReference type="EMBL" id="JACHIN010000008">
    <property type="protein sequence ID" value="MBB5080659.1"/>
    <property type="molecule type" value="Genomic_DNA"/>
</dbReference>
<dbReference type="AlphaFoldDB" id="A0A7W8A7U4"/>
<reference evidence="4 5" key="1">
    <citation type="submission" date="2020-08" db="EMBL/GenBank/DDBJ databases">
        <title>Genomic Encyclopedia of Type Strains, Phase IV (KMG-IV): sequencing the most valuable type-strain genomes for metagenomic binning, comparative biology and taxonomic classification.</title>
        <authorList>
            <person name="Goeker M."/>
        </authorList>
    </citation>
    <scope>NUCLEOTIDE SEQUENCE [LARGE SCALE GENOMIC DNA]</scope>
    <source>
        <strain evidence="4 5">DSM 45385</strain>
    </source>
</reference>
<feature type="domain" description="Teneurin-like YD-shell" evidence="3">
    <location>
        <begin position="181"/>
        <end position="283"/>
    </location>
</feature>
<name>A0A7W8A7U4_9ACTN</name>
<proteinExistence type="predicted"/>
<dbReference type="RefSeq" id="WP_184967295.1">
    <property type="nucleotide sequence ID" value="NZ_JACHIN010000008.1"/>
</dbReference>
<sequence length="296" mass="31569">MGVREAVASGAGSDRASAHAGPIHYATGTVILPQHDLDLPGPPALELRRVHRSGHRDGRWFGPAWTSTFDQRAEVHADGVHVFAADGAASVFPHPGDGSVAACPPPGERAGRVRLRSIRYGYAVTDPGTGLTAHYTGAGDRLPLTSVDGPGGGRIELRHGPDGAPAEVVNAVGRALDVETASGRVVAIRRRNDLLAAYTYDRAGNLVEAACQGRVRRFAYDRAGRVTEWDDGDRHAYAYDALGRCVHASGPRELTLEYESRGTSVRDADGNHTVYLYDGLSQLVECIDYALDPRAS</sequence>
<protein>
    <submittedName>
        <fullName evidence="4">YD repeat-containing protein</fullName>
    </submittedName>
</protein>
<feature type="domain" description="DUF6531" evidence="2">
    <location>
        <begin position="21"/>
        <end position="92"/>
    </location>
</feature>
<evidence type="ECO:0000256" key="1">
    <source>
        <dbReference type="ARBA" id="ARBA00022737"/>
    </source>
</evidence>
<dbReference type="Pfam" id="PF20148">
    <property type="entry name" value="DUF6531"/>
    <property type="match status" value="1"/>
</dbReference>
<accession>A0A7W8A7U4</accession>
<comment type="caution">
    <text evidence="4">The sequence shown here is derived from an EMBL/GenBank/DDBJ whole genome shotgun (WGS) entry which is preliminary data.</text>
</comment>
<keyword evidence="5" id="KW-1185">Reference proteome</keyword>